<dbReference type="PATRIC" id="fig|1158607.3.peg.5252"/>
<reference evidence="2 3" key="1">
    <citation type="submission" date="2013-02" db="EMBL/GenBank/DDBJ databases">
        <title>The Genome Sequence of Enterococcus pallens BAA-351.</title>
        <authorList>
            <consortium name="The Broad Institute Genome Sequencing Platform"/>
            <consortium name="The Broad Institute Genome Sequencing Center for Infectious Disease"/>
            <person name="Earl A.M."/>
            <person name="Gilmore M.S."/>
            <person name="Lebreton F."/>
            <person name="Walker B."/>
            <person name="Young S.K."/>
            <person name="Zeng Q."/>
            <person name="Gargeya S."/>
            <person name="Fitzgerald M."/>
            <person name="Haas B."/>
            <person name="Abouelleil A."/>
            <person name="Alvarado L."/>
            <person name="Arachchi H.M."/>
            <person name="Berlin A.M."/>
            <person name="Chapman S.B."/>
            <person name="Dewar J."/>
            <person name="Goldberg J."/>
            <person name="Griggs A."/>
            <person name="Gujja S."/>
            <person name="Hansen M."/>
            <person name="Howarth C."/>
            <person name="Imamovic A."/>
            <person name="Larimer J."/>
            <person name="McCowan C."/>
            <person name="Murphy C."/>
            <person name="Neiman D."/>
            <person name="Pearson M."/>
            <person name="Priest M."/>
            <person name="Roberts A."/>
            <person name="Saif S."/>
            <person name="Shea T."/>
            <person name="Sisk P."/>
            <person name="Sykes S."/>
            <person name="Wortman J."/>
            <person name="Nusbaum C."/>
            <person name="Birren B."/>
        </authorList>
    </citation>
    <scope>NUCLEOTIDE SEQUENCE [LARGE SCALE GENOMIC DNA]</scope>
    <source>
        <strain evidence="2 3">ATCC BAA-351</strain>
    </source>
</reference>
<sequence>MEMTILEQTLSLRALNTELEKIKVNRMNAKADPMPANAAILEIYDQQIAALEQVIDRIKNAKVTG</sequence>
<gene>
    <name evidence="2" type="ORF">UAU_05284</name>
</gene>
<dbReference type="AlphaFoldDB" id="R2PSH1"/>
<dbReference type="Proteomes" id="UP000013782">
    <property type="component" value="Unassembled WGS sequence"/>
</dbReference>
<keyword evidence="3" id="KW-1185">Reference proteome</keyword>
<dbReference type="RefSeq" id="WP_010760203.1">
    <property type="nucleotide sequence ID" value="NZ_ASWD01000010.1"/>
</dbReference>
<proteinExistence type="predicted"/>
<protein>
    <submittedName>
        <fullName evidence="2">Uncharacterized protein</fullName>
    </submittedName>
</protein>
<organism evidence="2 3">
    <name type="scientific">Enterococcus pallens ATCC BAA-351</name>
    <dbReference type="NCBI Taxonomy" id="1158607"/>
    <lineage>
        <taxon>Bacteria</taxon>
        <taxon>Bacillati</taxon>
        <taxon>Bacillota</taxon>
        <taxon>Bacilli</taxon>
        <taxon>Lactobacillales</taxon>
        <taxon>Enterococcaceae</taxon>
        <taxon>Enterococcus</taxon>
    </lineage>
</organism>
<dbReference type="EMBL" id="AJAQ01000055">
    <property type="protein sequence ID" value="EOH86263.1"/>
    <property type="molecule type" value="Genomic_DNA"/>
</dbReference>
<name>R2PSH1_9ENTE</name>
<dbReference type="HOGENOM" id="CLU_2843079_0_0_9"/>
<evidence type="ECO:0000256" key="1">
    <source>
        <dbReference type="SAM" id="Coils"/>
    </source>
</evidence>
<accession>R2PSH1</accession>
<keyword evidence="1" id="KW-0175">Coiled coil</keyword>
<feature type="coiled-coil region" evidence="1">
    <location>
        <begin position="12"/>
        <end position="61"/>
    </location>
</feature>
<evidence type="ECO:0000313" key="2">
    <source>
        <dbReference type="EMBL" id="EOH86263.1"/>
    </source>
</evidence>
<evidence type="ECO:0000313" key="3">
    <source>
        <dbReference type="Proteomes" id="UP000013782"/>
    </source>
</evidence>
<comment type="caution">
    <text evidence="2">The sequence shown here is derived from an EMBL/GenBank/DDBJ whole genome shotgun (WGS) entry which is preliminary data.</text>
</comment>